<feature type="domain" description="CinA C-terminal" evidence="1">
    <location>
        <begin position="4"/>
        <end position="154"/>
    </location>
</feature>
<dbReference type="STRING" id="889378.Spiaf_1938"/>
<accession>H9UKE6</accession>
<dbReference type="NCBIfam" id="TIGR00199">
    <property type="entry name" value="PncC_domain"/>
    <property type="match status" value="1"/>
</dbReference>
<protein>
    <submittedName>
        <fullName evidence="2">Competence/damage-inducible protein CinA-like protein</fullName>
    </submittedName>
</protein>
<dbReference type="RefSeq" id="WP_014455972.1">
    <property type="nucleotide sequence ID" value="NC_017098.1"/>
</dbReference>
<proteinExistence type="predicted"/>
<dbReference type="PATRIC" id="fig|889378.3.peg.1925"/>
<dbReference type="InterPro" id="IPR008136">
    <property type="entry name" value="CinA_C"/>
</dbReference>
<dbReference type="EMBL" id="CP003282">
    <property type="protein sequence ID" value="AFG37989.1"/>
    <property type="molecule type" value="Genomic_DNA"/>
</dbReference>
<evidence type="ECO:0000259" key="1">
    <source>
        <dbReference type="Pfam" id="PF02464"/>
    </source>
</evidence>
<evidence type="ECO:0000313" key="3">
    <source>
        <dbReference type="Proteomes" id="UP000007383"/>
    </source>
</evidence>
<dbReference type="eggNOG" id="COG1546">
    <property type="taxonomic scope" value="Bacteria"/>
</dbReference>
<dbReference type="HOGENOM" id="CLU_030805_1_2_12"/>
<evidence type="ECO:0000313" key="2">
    <source>
        <dbReference type="EMBL" id="AFG37989.1"/>
    </source>
</evidence>
<dbReference type="AlphaFoldDB" id="H9UKE6"/>
<dbReference type="Pfam" id="PF02464">
    <property type="entry name" value="CinA"/>
    <property type="match status" value="1"/>
</dbReference>
<gene>
    <name evidence="2" type="ordered locus">Spiaf_1938</name>
</gene>
<dbReference type="Gene3D" id="3.90.950.20">
    <property type="entry name" value="CinA-like"/>
    <property type="match status" value="1"/>
</dbReference>
<name>H9UKE6_SPIAZ</name>
<organism evidence="2 3">
    <name type="scientific">Spirochaeta africana (strain ATCC 700263 / DSM 8902 / Z-7692)</name>
    <dbReference type="NCBI Taxonomy" id="889378"/>
    <lineage>
        <taxon>Bacteria</taxon>
        <taxon>Pseudomonadati</taxon>
        <taxon>Spirochaetota</taxon>
        <taxon>Spirochaetia</taxon>
        <taxon>Spirochaetales</taxon>
        <taxon>Spirochaetaceae</taxon>
        <taxon>Spirochaeta</taxon>
    </lineage>
</organism>
<keyword evidence="3" id="KW-1185">Reference proteome</keyword>
<dbReference type="Proteomes" id="UP000007383">
    <property type="component" value="Chromosome"/>
</dbReference>
<sequence>MEAAARLLELLEQRCIRLALAESCTAGLAAHYLSRVPGCSRVLWGGWVVYDDQAKQQMLGISGETLQRHGAVSRETVRALLEGALQRAPVELVAAISGIAGPGGGSAEKPVGLVWIGAAMRDGRELIRRHTFSGTREDIQHQAAEQAIRILEQLVVSIDKDTGSGYRNESAD</sequence>
<dbReference type="InterPro" id="IPR036653">
    <property type="entry name" value="CinA-like_C"/>
</dbReference>
<dbReference type="KEGG" id="sfc:Spiaf_1938"/>
<reference evidence="3" key="1">
    <citation type="journal article" date="2013" name="Stand. Genomic Sci.">
        <title>Complete genome sequence of the halophilic bacterium Spirochaeta africana type strain (Z-7692(T)) from the alkaline Lake Magadi in the East African Rift.</title>
        <authorList>
            <person name="Liolos K."/>
            <person name="Abt B."/>
            <person name="Scheuner C."/>
            <person name="Teshima H."/>
            <person name="Held B."/>
            <person name="Lapidus A."/>
            <person name="Nolan M."/>
            <person name="Lucas S."/>
            <person name="Deshpande S."/>
            <person name="Cheng J.F."/>
            <person name="Tapia R."/>
            <person name="Goodwin L.A."/>
            <person name="Pitluck S."/>
            <person name="Pagani I."/>
            <person name="Ivanova N."/>
            <person name="Mavromatis K."/>
            <person name="Mikhailova N."/>
            <person name="Huntemann M."/>
            <person name="Pati A."/>
            <person name="Chen A."/>
            <person name="Palaniappan K."/>
            <person name="Land M."/>
            <person name="Rohde M."/>
            <person name="Tindall B.J."/>
            <person name="Detter J.C."/>
            <person name="Goker M."/>
            <person name="Bristow J."/>
            <person name="Eisen J.A."/>
            <person name="Markowitz V."/>
            <person name="Hugenholtz P."/>
            <person name="Woyke T."/>
            <person name="Klenk H.P."/>
            <person name="Kyrpides N.C."/>
        </authorList>
    </citation>
    <scope>NUCLEOTIDE SEQUENCE</scope>
    <source>
        <strain evidence="3">ATCC 700263 / DSM 8902 / Z-7692</strain>
    </source>
</reference>
<dbReference type="SUPFAM" id="SSF142433">
    <property type="entry name" value="CinA-like"/>
    <property type="match status" value="1"/>
</dbReference>